<organism evidence="1 2">
    <name type="scientific">Megasphaera massiliensis</name>
    <dbReference type="NCBI Taxonomy" id="1232428"/>
    <lineage>
        <taxon>Bacteria</taxon>
        <taxon>Bacillati</taxon>
        <taxon>Bacillota</taxon>
        <taxon>Negativicutes</taxon>
        <taxon>Veillonellales</taxon>
        <taxon>Veillonellaceae</taxon>
        <taxon>Megasphaera</taxon>
    </lineage>
</organism>
<dbReference type="RefSeq" id="WP_062411740.1">
    <property type="nucleotide sequence ID" value="NZ_JAJCIO010000002.1"/>
</dbReference>
<evidence type="ECO:0000313" key="2">
    <source>
        <dbReference type="Proteomes" id="UP001206692"/>
    </source>
</evidence>
<evidence type="ECO:0000313" key="1">
    <source>
        <dbReference type="EMBL" id="MCQ5341766.1"/>
    </source>
</evidence>
<dbReference type="InterPro" id="IPR043138">
    <property type="entry name" value="GGT_lsub"/>
</dbReference>
<protein>
    <submittedName>
        <fullName evidence="1">Gamma-glutamyltransferase family protein</fullName>
    </submittedName>
</protein>
<dbReference type="Proteomes" id="UP001206692">
    <property type="component" value="Unassembled WGS sequence"/>
</dbReference>
<dbReference type="InterPro" id="IPR052896">
    <property type="entry name" value="GGT-like_enzyme"/>
</dbReference>
<dbReference type="EMBL" id="JANGEW010000002">
    <property type="protein sequence ID" value="MCQ5341766.1"/>
    <property type="molecule type" value="Genomic_DNA"/>
</dbReference>
<name>A0ABT1SPI5_9FIRM</name>
<dbReference type="Gene3D" id="1.10.246.130">
    <property type="match status" value="1"/>
</dbReference>
<sequence>MNIDGSVYPYASRREVVYSRRGMVCTSQHLAAQAGLDMLKHGGNAVDAALATAICLTVLEPTSNGLGSDAFALIWMDGKLHGINGSGWSPAALTRERLVSEGYKEMPLRGWYPVMVPGAPATWAEVHRRFGKLPFNELFEPAISYAREGYVVMPNLAAMLAYSADVFQAYRDNPLFQPLFDTFFPHGQAPMAGDILTLPDLANSLELLRDSHCQSLYEGELAEAIIDWSVKTGGLLRAGDLSEYRPQWVDPIHTAYRGYDVWEIPPNGHGLVVLMALNIVKGFTFDKQRDDVESIHRQIEAMKLAFVDGKKYIADPRFMKTSVSDWLSESYAEGRRRAIRDQARMPEPIDVNSGGTVYLCTADGDGNMVSFIQSNYNGFGSGIVIPGRGIALNDRGHNFSMDKASDNCLGPRKKSYHTIIPGFLTKDGKAVGPFGVMGAFMQPQGQLQVLLNTIDYHLNPQAALDAPRWQWMGGKIIEVEPEMPQDIVYGLRLRGHDVVVKGDIQTYGRGQIIWRSEAGILMGGTEPRADGTVAAW</sequence>
<accession>A0ABT1SPI5</accession>
<reference evidence="1 2" key="1">
    <citation type="submission" date="2022-06" db="EMBL/GenBank/DDBJ databases">
        <title>Isolation of gut microbiota from human fecal samples.</title>
        <authorList>
            <person name="Pamer E.G."/>
            <person name="Barat B."/>
            <person name="Waligurski E."/>
            <person name="Medina S."/>
            <person name="Paddock L."/>
            <person name="Mostad J."/>
        </authorList>
    </citation>
    <scope>NUCLEOTIDE SEQUENCE [LARGE SCALE GENOMIC DNA]</scope>
    <source>
        <strain evidence="1 2">DFI.1.1</strain>
    </source>
</reference>
<keyword evidence="2" id="KW-1185">Reference proteome</keyword>
<dbReference type="InterPro" id="IPR043137">
    <property type="entry name" value="GGT_ssub_C"/>
</dbReference>
<dbReference type="PANTHER" id="PTHR43881:SF1">
    <property type="entry name" value="GAMMA-GLUTAMYLTRANSPEPTIDASE (AFU_ORTHOLOGUE AFUA_4G13580)"/>
    <property type="match status" value="1"/>
</dbReference>
<comment type="caution">
    <text evidence="1">The sequence shown here is derived from an EMBL/GenBank/DDBJ whole genome shotgun (WGS) entry which is preliminary data.</text>
</comment>
<proteinExistence type="predicted"/>
<gene>
    <name evidence="1" type="ORF">NE675_01775</name>
</gene>
<dbReference type="PANTHER" id="PTHR43881">
    <property type="entry name" value="GAMMA-GLUTAMYLTRANSPEPTIDASE (AFU_ORTHOLOGUE AFUA_4G13580)"/>
    <property type="match status" value="1"/>
</dbReference>
<dbReference type="Pfam" id="PF01019">
    <property type="entry name" value="G_glu_transpept"/>
    <property type="match status" value="1"/>
</dbReference>
<dbReference type="Gene3D" id="3.60.20.40">
    <property type="match status" value="1"/>
</dbReference>
<dbReference type="SUPFAM" id="SSF56235">
    <property type="entry name" value="N-terminal nucleophile aminohydrolases (Ntn hydrolases)"/>
    <property type="match status" value="1"/>
</dbReference>
<dbReference type="InterPro" id="IPR029055">
    <property type="entry name" value="Ntn_hydrolases_N"/>
</dbReference>
<dbReference type="PRINTS" id="PR01210">
    <property type="entry name" value="GGTRANSPTASE"/>
</dbReference>